<protein>
    <submittedName>
        <fullName evidence="2">HD domain-containing protein</fullName>
    </submittedName>
</protein>
<evidence type="ECO:0000313" key="2">
    <source>
        <dbReference type="EMBL" id="QAT43141.1"/>
    </source>
</evidence>
<sequence>MKLSFNDILYAFSYALDRVEHELIGVTTHHGKRVAWLCILMGRYLKMPESQLMDLSACAVLHDNALTEYIQSEYRKGIDIYKEKQHLNLGVHCIMGEKNIKKISLCPEAENAILYHHENADGSGSFGKTAEETPLFAQLIHMADQIDANWDLSVIDEQKYEQLLKFIDENKGILFSDQCVEVFHGAIHYQELVCLKSENLDGILGSCLKDTEREYTGEQIIDFAGMFANIIDYKSRFTRNHSLGIAEKAAHMARYYGYKEELVAEMFLTGAVHDIGKLVIDKDILEKPDKLTDREYKQIQNHAYYTYEILRKIKGFEEITKWASHHHEKLNGKGYPFGKTADELGFNERLMACLDIYQALTEKRPYKEGFSHERSMSILRKLVKDGSLDGSIVEDIEKVYGN</sequence>
<name>A0A410PW27_9FIRM</name>
<accession>A0A410PW27</accession>
<dbReference type="PROSITE" id="PS51832">
    <property type="entry name" value="HD_GYP"/>
    <property type="match status" value="1"/>
</dbReference>
<evidence type="ECO:0000259" key="1">
    <source>
        <dbReference type="PROSITE" id="PS51832"/>
    </source>
</evidence>
<dbReference type="InterPro" id="IPR003607">
    <property type="entry name" value="HD/PDEase_dom"/>
</dbReference>
<dbReference type="Gene3D" id="1.10.3210.10">
    <property type="entry name" value="Hypothetical protein af1432"/>
    <property type="match status" value="2"/>
</dbReference>
<dbReference type="EMBL" id="CP035281">
    <property type="protein sequence ID" value="QAT43141.1"/>
    <property type="molecule type" value="Genomic_DNA"/>
</dbReference>
<gene>
    <name evidence="2" type="ORF">EQM06_07755</name>
</gene>
<proteinExistence type="predicted"/>
<evidence type="ECO:0000313" key="3">
    <source>
        <dbReference type="Proteomes" id="UP000287601"/>
    </source>
</evidence>
<feature type="domain" description="HD-GYP" evidence="1">
    <location>
        <begin position="216"/>
        <end position="402"/>
    </location>
</feature>
<dbReference type="Pfam" id="PF13487">
    <property type="entry name" value="HD_5"/>
    <property type="match status" value="1"/>
</dbReference>
<dbReference type="Proteomes" id="UP000287601">
    <property type="component" value="Chromosome"/>
</dbReference>
<reference evidence="2 3" key="1">
    <citation type="submission" date="2019-01" db="EMBL/GenBank/DDBJ databases">
        <title>Draft genomes of a novel of Aminipila strains.</title>
        <authorList>
            <person name="Ma S."/>
        </authorList>
    </citation>
    <scope>NUCLEOTIDE SEQUENCE [LARGE SCALE GENOMIC DNA]</scope>
    <source>
        <strain evidence="3">JN-39</strain>
    </source>
</reference>
<dbReference type="InterPro" id="IPR037522">
    <property type="entry name" value="HD_GYP_dom"/>
</dbReference>
<dbReference type="InterPro" id="IPR006674">
    <property type="entry name" value="HD_domain"/>
</dbReference>
<organism evidence="2 3">
    <name type="scientific">Aminipila luticellarii</name>
    <dbReference type="NCBI Taxonomy" id="2507160"/>
    <lineage>
        <taxon>Bacteria</taxon>
        <taxon>Bacillati</taxon>
        <taxon>Bacillota</taxon>
        <taxon>Clostridia</taxon>
        <taxon>Peptostreptococcales</taxon>
        <taxon>Anaerovoracaceae</taxon>
        <taxon>Aminipila</taxon>
    </lineage>
</organism>
<keyword evidence="3" id="KW-1185">Reference proteome</keyword>
<dbReference type="Pfam" id="PF01966">
    <property type="entry name" value="HD"/>
    <property type="match status" value="1"/>
</dbReference>
<dbReference type="PANTHER" id="PTHR43155">
    <property type="entry name" value="CYCLIC DI-GMP PHOSPHODIESTERASE PA4108-RELATED"/>
    <property type="match status" value="1"/>
</dbReference>
<dbReference type="RefSeq" id="WP_128745790.1">
    <property type="nucleotide sequence ID" value="NZ_CP035281.1"/>
</dbReference>
<dbReference type="SUPFAM" id="SSF109604">
    <property type="entry name" value="HD-domain/PDEase-like"/>
    <property type="match status" value="2"/>
</dbReference>
<dbReference type="AlphaFoldDB" id="A0A410PW27"/>
<dbReference type="SMART" id="SM00471">
    <property type="entry name" value="HDc"/>
    <property type="match status" value="2"/>
</dbReference>
<dbReference type="CDD" id="cd00077">
    <property type="entry name" value="HDc"/>
    <property type="match status" value="2"/>
</dbReference>
<dbReference type="OrthoDB" id="9798833at2"/>
<dbReference type="PANTHER" id="PTHR43155:SF1">
    <property type="entry name" value="3'3'-CGAMP-SPECIFIC PHOSPHODIESTERASE 1"/>
    <property type="match status" value="1"/>
</dbReference>
<dbReference type="KEGG" id="amij:EQM06_07755"/>